<evidence type="ECO:0000259" key="1">
    <source>
        <dbReference type="Pfam" id="PF21686"/>
    </source>
</evidence>
<dbReference type="InterPro" id="IPR052171">
    <property type="entry name" value="NHEJ_LigD"/>
</dbReference>
<comment type="caution">
    <text evidence="3">The sequence shown here is derived from an EMBL/GenBank/DDBJ whole genome shotgun (WGS) entry which is preliminary data.</text>
</comment>
<reference evidence="3 5" key="1">
    <citation type="journal article" date="2019" name="Nat. Microbiol.">
        <title>Expanding anaerobic alkane metabolism in the domain of Archaea.</title>
        <authorList>
            <person name="Wang Y."/>
            <person name="Wegener G."/>
            <person name="Hou J."/>
            <person name="Wang F."/>
            <person name="Xiao X."/>
        </authorList>
    </citation>
    <scope>NUCLEOTIDE SEQUENCE [LARGE SCALE GENOMIC DNA]</scope>
    <source>
        <strain evidence="3">WYZ-LMO11</strain>
    </source>
</reference>
<dbReference type="EMBL" id="RXIH01000032">
    <property type="protein sequence ID" value="RZN56014.1"/>
    <property type="molecule type" value="Genomic_DNA"/>
</dbReference>
<dbReference type="Pfam" id="PF21686">
    <property type="entry name" value="LigD_Prim-Pol"/>
    <property type="match status" value="1"/>
</dbReference>
<dbReference type="InterPro" id="IPR014145">
    <property type="entry name" value="LigD_pol_dom"/>
</dbReference>
<reference evidence="2 4" key="2">
    <citation type="journal article" date="2019" name="Nat. Microbiol.">
        <title>Wide diversity of methane and short-chain alkane metabolisms in uncultured archaea.</title>
        <authorList>
            <person name="Borrel G."/>
            <person name="Adam P.S."/>
            <person name="McKay L.J."/>
            <person name="Chen L.X."/>
            <person name="Sierra-Garcia I.N."/>
            <person name="Sieber C.M."/>
            <person name="Letourneur Q."/>
            <person name="Ghozlane A."/>
            <person name="Andersen G.L."/>
            <person name="Li W.J."/>
            <person name="Hallam S.J."/>
            <person name="Muyzer G."/>
            <person name="de Oliveira V.M."/>
            <person name="Inskeep W.P."/>
            <person name="Banfield J.F."/>
            <person name="Gribaldo S."/>
        </authorList>
    </citation>
    <scope>NUCLEOTIDE SEQUENCE [LARGE SCALE GENOMIC DNA]</scope>
    <source>
        <strain evidence="2">Verst-YHS</strain>
    </source>
</reference>
<sequence length="370" mass="43353">MKADIRDRILLLLSIKEEGKYIDFEHIFEKVSRDEKRKISKEEIINEMNFMINEGLILYHNGYAITEKGMKKLMERLPIVGDQLNLSYRLVLLAKQYYPKIYNYIIPFLRDRPVSVVKIFSDDEDPIGKIKPLFVRYARYKPKPIFISINNKDDLINYVNDHAIDFIPYVHKFDMKEPDWFIIDLDAGEGLIKEGLLAIKFIANEIYQFLLENEVKSYLKFSGSRGIQIWASFDNSKIPGPDLFATYRLIIQKIQNKIEERISKSQAPEELLPFIKKGLTTSIVAKKEERKYKVLLDWSSMKPYGDVRAPYSIHYKTGLISCPIDPNKVMDFQIEYAKPDNVLNNINKISKYFEMEKSNPLKLLNTLNII</sequence>
<dbReference type="SUPFAM" id="SSF56747">
    <property type="entry name" value="Prim-pol domain"/>
    <property type="match status" value="1"/>
</dbReference>
<evidence type="ECO:0000313" key="2">
    <source>
        <dbReference type="EMBL" id="RZN56014.1"/>
    </source>
</evidence>
<protein>
    <recommendedName>
        <fullName evidence="1">DNA ligase D polymerase domain-containing protein</fullName>
    </recommendedName>
</protein>
<evidence type="ECO:0000313" key="4">
    <source>
        <dbReference type="Proteomes" id="UP000316080"/>
    </source>
</evidence>
<dbReference type="Proteomes" id="UP000316080">
    <property type="component" value="Unassembled WGS sequence"/>
</dbReference>
<proteinExistence type="predicted"/>
<accession>A0A523BHZ3</accession>
<dbReference type="AlphaFoldDB" id="A0A523BHZ3"/>
<dbReference type="PANTHER" id="PTHR42705:SF2">
    <property type="entry name" value="BIFUNCTIONAL NON-HOMOLOGOUS END JOINING PROTEIN LIGD"/>
    <property type="match status" value="1"/>
</dbReference>
<evidence type="ECO:0000313" key="5">
    <source>
        <dbReference type="Proteomes" id="UP000317265"/>
    </source>
</evidence>
<feature type="domain" description="DNA ligase D polymerase" evidence="1">
    <location>
        <begin position="96"/>
        <end position="344"/>
    </location>
</feature>
<evidence type="ECO:0000313" key="3">
    <source>
        <dbReference type="EMBL" id="TDA40556.1"/>
    </source>
</evidence>
<dbReference type="Proteomes" id="UP000317265">
    <property type="component" value="Unassembled WGS sequence"/>
</dbReference>
<organism evidence="3 5">
    <name type="scientific">Thermoproteota archaeon</name>
    <dbReference type="NCBI Taxonomy" id="2056631"/>
    <lineage>
        <taxon>Archaea</taxon>
        <taxon>Thermoproteota</taxon>
    </lineage>
</organism>
<dbReference type="EMBL" id="QNVI01000002">
    <property type="protein sequence ID" value="TDA40556.1"/>
    <property type="molecule type" value="Genomic_DNA"/>
</dbReference>
<name>A0A523BHZ3_9CREN</name>
<dbReference type="Gene3D" id="3.90.920.10">
    <property type="entry name" value="DNA primase, PRIM domain"/>
    <property type="match status" value="1"/>
</dbReference>
<dbReference type="PANTHER" id="PTHR42705">
    <property type="entry name" value="BIFUNCTIONAL NON-HOMOLOGOUS END JOINING PROTEIN LIGD"/>
    <property type="match status" value="1"/>
</dbReference>
<gene>
    <name evidence="3" type="ORF">DSO09_00340</name>
    <name evidence="2" type="ORF">EF809_04030</name>
</gene>